<feature type="signal peptide" evidence="8">
    <location>
        <begin position="1"/>
        <end position="34"/>
    </location>
</feature>
<dbReference type="EMBL" id="JAUHHC010000002">
    <property type="protein sequence ID" value="MDN3920278.1"/>
    <property type="molecule type" value="Genomic_DNA"/>
</dbReference>
<dbReference type="Gene3D" id="1.20.1600.10">
    <property type="entry name" value="Outer membrane efflux proteins (OEP)"/>
    <property type="match status" value="1"/>
</dbReference>
<dbReference type="RefSeq" id="WP_290358584.1">
    <property type="nucleotide sequence ID" value="NZ_JAUHHC010000002.1"/>
</dbReference>
<keyword evidence="5" id="KW-0812">Transmembrane</keyword>
<comment type="subcellular location">
    <subcellularLocation>
        <location evidence="1">Cell outer membrane</location>
    </subcellularLocation>
</comment>
<evidence type="ECO:0000256" key="4">
    <source>
        <dbReference type="ARBA" id="ARBA00022452"/>
    </source>
</evidence>
<keyword evidence="6" id="KW-0472">Membrane</keyword>
<organism evidence="9 10">
    <name type="scientific">Roseateles violae</name>
    <dbReference type="NCBI Taxonomy" id="3058042"/>
    <lineage>
        <taxon>Bacteria</taxon>
        <taxon>Pseudomonadati</taxon>
        <taxon>Pseudomonadota</taxon>
        <taxon>Betaproteobacteria</taxon>
        <taxon>Burkholderiales</taxon>
        <taxon>Sphaerotilaceae</taxon>
        <taxon>Roseateles</taxon>
    </lineage>
</organism>
<sequence>MPAQRPSHPRRPLKVISIALASAFAAAGSGIAHAQSLQEVYEAARAYDATYLAARAQAETAQYRLGQAEALNKPSVGLGASGTLNRTDLPGSVPAPTTSDTLQAGLSGRMSVYNRANTATIEQARRGLGVAEADLQSAEQDLIVRTATAYFDVLAAQDNLTTLRASKAAIGEQLASAKRNFEVGTATITDAREAQARYDLATAQDIGAENDLRVKRVALDQLVGRVGVEPKPLALPVVLPVPLASEADTWVAYAERHPQINKARLGLEVAQLETEKARAQGGVTVDATGTLGAQRYHVGSGPAQSLPGTTQVATLGLQINYPLYTGGLVQNRVKETLALEEKARNDLDFVRRGITEGTRRIFYSVQSLQAQEKALEAAEASSKLALESTQLGYKVGVRVNLDVLNAQTLLYTTQRDLAKVRYDVLVGALRLRQAAGILDPGAINTVNQLLVR</sequence>
<evidence type="ECO:0000256" key="1">
    <source>
        <dbReference type="ARBA" id="ARBA00004442"/>
    </source>
</evidence>
<keyword evidence="3" id="KW-0813">Transport</keyword>
<proteinExistence type="inferred from homology"/>
<evidence type="ECO:0000313" key="9">
    <source>
        <dbReference type="EMBL" id="MDN3920278.1"/>
    </source>
</evidence>
<evidence type="ECO:0000256" key="7">
    <source>
        <dbReference type="ARBA" id="ARBA00023237"/>
    </source>
</evidence>
<keyword evidence="10" id="KW-1185">Reference proteome</keyword>
<evidence type="ECO:0000313" key="10">
    <source>
        <dbReference type="Proteomes" id="UP001228044"/>
    </source>
</evidence>
<evidence type="ECO:0000256" key="8">
    <source>
        <dbReference type="SAM" id="SignalP"/>
    </source>
</evidence>
<feature type="chain" id="PRO_5046548877" evidence="8">
    <location>
        <begin position="35"/>
        <end position="452"/>
    </location>
</feature>
<reference evidence="9 10" key="1">
    <citation type="submission" date="2023-06" db="EMBL/GenBank/DDBJ databases">
        <title>Pelomonas sp. PFR6 16S ribosomal RNA gene Genome sequencing and assembly.</title>
        <authorList>
            <person name="Woo H."/>
        </authorList>
    </citation>
    <scope>NUCLEOTIDE SEQUENCE [LARGE SCALE GENOMIC DNA]</scope>
    <source>
        <strain evidence="9 10">PFR6</strain>
    </source>
</reference>
<accession>A0ABT8DT99</accession>
<gene>
    <name evidence="9" type="ORF">QWJ38_08310</name>
</gene>
<keyword evidence="4" id="KW-1134">Transmembrane beta strand</keyword>
<dbReference type="InterPro" id="IPR003423">
    <property type="entry name" value="OMP_efflux"/>
</dbReference>
<dbReference type="NCBIfam" id="TIGR01844">
    <property type="entry name" value="type_I_sec_TolC"/>
    <property type="match status" value="1"/>
</dbReference>
<protein>
    <submittedName>
        <fullName evidence="9">TolC family outer membrane protein</fullName>
    </submittedName>
</protein>
<keyword evidence="8" id="KW-0732">Signal</keyword>
<comment type="caution">
    <text evidence="9">The sequence shown here is derived from an EMBL/GenBank/DDBJ whole genome shotgun (WGS) entry which is preliminary data.</text>
</comment>
<name>A0ABT8DT99_9BURK</name>
<keyword evidence="7" id="KW-0998">Cell outer membrane</keyword>
<dbReference type="Pfam" id="PF02321">
    <property type="entry name" value="OEP"/>
    <property type="match status" value="2"/>
</dbReference>
<dbReference type="Proteomes" id="UP001228044">
    <property type="component" value="Unassembled WGS sequence"/>
</dbReference>
<dbReference type="SUPFAM" id="SSF56954">
    <property type="entry name" value="Outer membrane efflux proteins (OEP)"/>
    <property type="match status" value="1"/>
</dbReference>
<evidence type="ECO:0000256" key="6">
    <source>
        <dbReference type="ARBA" id="ARBA00023136"/>
    </source>
</evidence>
<evidence type="ECO:0000256" key="5">
    <source>
        <dbReference type="ARBA" id="ARBA00022692"/>
    </source>
</evidence>
<comment type="similarity">
    <text evidence="2">Belongs to the outer membrane factor (OMF) (TC 1.B.17) family.</text>
</comment>
<dbReference type="PANTHER" id="PTHR30026:SF20">
    <property type="entry name" value="OUTER MEMBRANE PROTEIN TOLC"/>
    <property type="match status" value="1"/>
</dbReference>
<dbReference type="InterPro" id="IPR051906">
    <property type="entry name" value="TolC-like"/>
</dbReference>
<dbReference type="PANTHER" id="PTHR30026">
    <property type="entry name" value="OUTER MEMBRANE PROTEIN TOLC"/>
    <property type="match status" value="1"/>
</dbReference>
<evidence type="ECO:0000256" key="2">
    <source>
        <dbReference type="ARBA" id="ARBA00007613"/>
    </source>
</evidence>
<dbReference type="InterPro" id="IPR010130">
    <property type="entry name" value="T1SS_OMP_TolC"/>
</dbReference>
<evidence type="ECO:0000256" key="3">
    <source>
        <dbReference type="ARBA" id="ARBA00022448"/>
    </source>
</evidence>